<keyword evidence="6 10" id="KW-0735">Signal-anchor</keyword>
<keyword evidence="5 10" id="KW-0812">Transmembrane</keyword>
<reference evidence="11" key="1">
    <citation type="journal article" date="2023" name="G3 (Bethesda)">
        <title>Whole genome assembly and annotation of the endangered Caribbean coral Acropora cervicornis.</title>
        <authorList>
            <person name="Selwyn J.D."/>
            <person name="Vollmer S.V."/>
        </authorList>
    </citation>
    <scope>NUCLEOTIDE SEQUENCE</scope>
    <source>
        <strain evidence="11">K2</strain>
    </source>
</reference>
<organism evidence="11 12">
    <name type="scientific">Acropora cervicornis</name>
    <name type="common">Staghorn coral</name>
    <dbReference type="NCBI Taxonomy" id="6130"/>
    <lineage>
        <taxon>Eukaryota</taxon>
        <taxon>Metazoa</taxon>
        <taxon>Cnidaria</taxon>
        <taxon>Anthozoa</taxon>
        <taxon>Hexacorallia</taxon>
        <taxon>Scleractinia</taxon>
        <taxon>Astrocoeniina</taxon>
        <taxon>Acroporidae</taxon>
        <taxon>Acropora</taxon>
    </lineage>
</organism>
<dbReference type="Pfam" id="PF01762">
    <property type="entry name" value="Galactosyl_T"/>
    <property type="match status" value="1"/>
</dbReference>
<keyword evidence="9 10" id="KW-0472">Membrane</keyword>
<proteinExistence type="inferred from homology"/>
<evidence type="ECO:0000256" key="1">
    <source>
        <dbReference type="ARBA" id="ARBA00004323"/>
    </source>
</evidence>
<comment type="caution">
    <text evidence="11">The sequence shown here is derived from an EMBL/GenBank/DDBJ whole genome shotgun (WGS) entry which is preliminary data.</text>
</comment>
<dbReference type="GO" id="GO:0006493">
    <property type="term" value="P:protein O-linked glycosylation"/>
    <property type="evidence" value="ECO:0007669"/>
    <property type="project" value="TreeGrafter"/>
</dbReference>
<comment type="subcellular location">
    <subcellularLocation>
        <location evidence="1 10">Golgi apparatus membrane</location>
        <topology evidence="1 10">Single-pass type II membrane protein</topology>
    </subcellularLocation>
</comment>
<dbReference type="EC" id="2.4.1.-" evidence="10"/>
<evidence type="ECO:0000256" key="5">
    <source>
        <dbReference type="ARBA" id="ARBA00022692"/>
    </source>
</evidence>
<sequence length="370" mass="43643">MILQRRRSNSFLIFFLVLTTLCSILFTIYIIYFSTLPKIPRRNSSPRLPNISNKGCTSSSNSEASIPNANNVPIMNLRKRLGKNKKKVMLLIIVSTAPARFERRQAIRTTWWKHCTDDKVKCVFVTDGFIVDEIQRELTIQERNRYNDMELQPLMGGREFGLRFLNQIKWAHANFDFQFLLRIDDDYFLCLKRLLSELPMRPKKNLVWGFFHCARATQITWIDEAFMIFTADIIDRFLSQNESVLLCHPHADQQIAIWLAKIPRKLYFHDKRLYHDPPASFSRKFDNIKNICDSYIGVHGTYADKMKNFGQNANDGKKTVVDIPKFSRFCPTTRFNYRLMDVRFLFHPKLCKDNPTWNVERTMFIGRENN</sequence>
<dbReference type="Gene3D" id="3.90.550.50">
    <property type="match status" value="1"/>
</dbReference>
<keyword evidence="12" id="KW-1185">Reference proteome</keyword>
<evidence type="ECO:0000256" key="4">
    <source>
        <dbReference type="ARBA" id="ARBA00022679"/>
    </source>
</evidence>
<comment type="similarity">
    <text evidence="2 10">Belongs to the glycosyltransferase 31 family.</text>
</comment>
<keyword evidence="8 10" id="KW-0333">Golgi apparatus</keyword>
<evidence type="ECO:0000256" key="7">
    <source>
        <dbReference type="ARBA" id="ARBA00022989"/>
    </source>
</evidence>
<evidence type="ECO:0000256" key="8">
    <source>
        <dbReference type="ARBA" id="ARBA00023034"/>
    </source>
</evidence>
<evidence type="ECO:0000256" key="9">
    <source>
        <dbReference type="ARBA" id="ARBA00023136"/>
    </source>
</evidence>
<dbReference type="Proteomes" id="UP001249851">
    <property type="component" value="Unassembled WGS sequence"/>
</dbReference>
<feature type="transmembrane region" description="Helical" evidence="10">
    <location>
        <begin position="12"/>
        <end position="32"/>
    </location>
</feature>
<dbReference type="EMBL" id="JARQWQ010000071">
    <property type="protein sequence ID" value="KAK2554221.1"/>
    <property type="molecule type" value="Genomic_DNA"/>
</dbReference>
<dbReference type="GO" id="GO:0000139">
    <property type="term" value="C:Golgi membrane"/>
    <property type="evidence" value="ECO:0007669"/>
    <property type="project" value="UniProtKB-SubCell"/>
</dbReference>
<dbReference type="GO" id="GO:0047220">
    <property type="term" value="F:galactosylxylosylprotein 3-beta-galactosyltransferase activity"/>
    <property type="evidence" value="ECO:0007669"/>
    <property type="project" value="TreeGrafter"/>
</dbReference>
<dbReference type="InterPro" id="IPR002659">
    <property type="entry name" value="Glyco_trans_31"/>
</dbReference>
<keyword evidence="3 10" id="KW-0328">Glycosyltransferase</keyword>
<evidence type="ECO:0000256" key="2">
    <source>
        <dbReference type="ARBA" id="ARBA00008661"/>
    </source>
</evidence>
<dbReference type="AlphaFoldDB" id="A0AAD9UY61"/>
<keyword evidence="7 10" id="KW-1133">Transmembrane helix</keyword>
<evidence type="ECO:0000256" key="6">
    <source>
        <dbReference type="ARBA" id="ARBA00022968"/>
    </source>
</evidence>
<accession>A0AAD9UY61</accession>
<name>A0AAD9UY61_ACRCE</name>
<evidence type="ECO:0000256" key="3">
    <source>
        <dbReference type="ARBA" id="ARBA00022676"/>
    </source>
</evidence>
<dbReference type="PANTHER" id="PTHR11214:SF3">
    <property type="entry name" value="BETA-1,3-GALACTOSYLTRANSFERASE 6"/>
    <property type="match status" value="1"/>
</dbReference>
<evidence type="ECO:0000313" key="11">
    <source>
        <dbReference type="EMBL" id="KAK2554221.1"/>
    </source>
</evidence>
<dbReference type="PANTHER" id="PTHR11214">
    <property type="entry name" value="BETA-1,3-N-ACETYLGLUCOSAMINYLTRANSFERASE"/>
    <property type="match status" value="1"/>
</dbReference>
<dbReference type="GO" id="GO:0006024">
    <property type="term" value="P:glycosaminoglycan biosynthetic process"/>
    <property type="evidence" value="ECO:0007669"/>
    <property type="project" value="TreeGrafter"/>
</dbReference>
<gene>
    <name evidence="11" type="ORF">P5673_024218</name>
</gene>
<protein>
    <recommendedName>
        <fullName evidence="10">Hexosyltransferase</fullName>
        <ecNumber evidence="10">2.4.1.-</ecNumber>
    </recommendedName>
</protein>
<evidence type="ECO:0000313" key="12">
    <source>
        <dbReference type="Proteomes" id="UP001249851"/>
    </source>
</evidence>
<evidence type="ECO:0000256" key="10">
    <source>
        <dbReference type="RuleBase" id="RU363063"/>
    </source>
</evidence>
<keyword evidence="4" id="KW-0808">Transferase</keyword>
<reference evidence="11" key="2">
    <citation type="journal article" date="2023" name="Science">
        <title>Genomic signatures of disease resistance in endangered staghorn corals.</title>
        <authorList>
            <person name="Vollmer S.V."/>
            <person name="Selwyn J.D."/>
            <person name="Despard B.A."/>
            <person name="Roesel C.L."/>
        </authorList>
    </citation>
    <scope>NUCLEOTIDE SEQUENCE</scope>
    <source>
        <strain evidence="11">K2</strain>
    </source>
</reference>